<dbReference type="GO" id="GO:0005829">
    <property type="term" value="C:cytosol"/>
    <property type="evidence" value="ECO:0007669"/>
    <property type="project" value="TreeGrafter"/>
</dbReference>
<dbReference type="GO" id="GO:0003730">
    <property type="term" value="F:mRNA 3'-UTR binding"/>
    <property type="evidence" value="ECO:0007669"/>
    <property type="project" value="TreeGrafter"/>
</dbReference>
<evidence type="ECO:0000313" key="8">
    <source>
        <dbReference type="Proteomes" id="UP000887565"/>
    </source>
</evidence>
<evidence type="ECO:0000256" key="5">
    <source>
        <dbReference type="ARBA" id="ARBA00022884"/>
    </source>
</evidence>
<dbReference type="Pfam" id="PF00107">
    <property type="entry name" value="ADH_zinc_N"/>
    <property type="match status" value="1"/>
</dbReference>
<reference evidence="9" key="1">
    <citation type="submission" date="2022-11" db="UniProtKB">
        <authorList>
            <consortium name="WormBaseParasite"/>
        </authorList>
    </citation>
    <scope>IDENTIFICATION</scope>
</reference>
<organism evidence="8 9">
    <name type="scientific">Romanomermis culicivorax</name>
    <name type="common">Nematode worm</name>
    <dbReference type="NCBI Taxonomy" id="13658"/>
    <lineage>
        <taxon>Eukaryota</taxon>
        <taxon>Metazoa</taxon>
        <taxon>Ecdysozoa</taxon>
        <taxon>Nematoda</taxon>
        <taxon>Enoplea</taxon>
        <taxon>Dorylaimia</taxon>
        <taxon>Mermithida</taxon>
        <taxon>Mermithoidea</taxon>
        <taxon>Mermithidae</taxon>
        <taxon>Romanomermis</taxon>
    </lineage>
</organism>
<keyword evidence="6" id="KW-0007">Acetylation</keyword>
<accession>A0A915IZX5</accession>
<dbReference type="PANTHER" id="PTHR44154:SF1">
    <property type="entry name" value="QUINONE OXIDOREDUCTASE"/>
    <property type="match status" value="1"/>
</dbReference>
<dbReference type="GO" id="GO:0003960">
    <property type="term" value="F:quinone reductase (NADPH) activity"/>
    <property type="evidence" value="ECO:0007669"/>
    <property type="project" value="TreeGrafter"/>
</dbReference>
<evidence type="ECO:0000256" key="1">
    <source>
        <dbReference type="ARBA" id="ARBA00004496"/>
    </source>
</evidence>
<keyword evidence="4" id="KW-0521">NADP</keyword>
<dbReference type="InterPro" id="IPR020843">
    <property type="entry name" value="ER"/>
</dbReference>
<evidence type="ECO:0000256" key="6">
    <source>
        <dbReference type="ARBA" id="ARBA00022990"/>
    </source>
</evidence>
<dbReference type="FunFam" id="3.40.50.720:FF:000244">
    <property type="entry name" value="quinone oxidoreductase"/>
    <property type="match status" value="1"/>
</dbReference>
<protein>
    <submittedName>
        <fullName evidence="9">Enoyl reductase (ER) domain-containing protein</fullName>
    </submittedName>
</protein>
<name>A0A915IZX5_ROMCU</name>
<dbReference type="CDD" id="cd08253">
    <property type="entry name" value="zeta_crystallin"/>
    <property type="match status" value="1"/>
</dbReference>
<dbReference type="Gene3D" id="3.90.180.10">
    <property type="entry name" value="Medium-chain alcohol dehydrogenases, catalytic domain"/>
    <property type="match status" value="1"/>
</dbReference>
<proteinExistence type="inferred from homology"/>
<keyword evidence="5" id="KW-0694">RNA-binding</keyword>
<evidence type="ECO:0000256" key="4">
    <source>
        <dbReference type="ARBA" id="ARBA00022857"/>
    </source>
</evidence>
<dbReference type="Pfam" id="PF08240">
    <property type="entry name" value="ADH_N"/>
    <property type="match status" value="1"/>
</dbReference>
<keyword evidence="8" id="KW-1185">Reference proteome</keyword>
<dbReference type="FunFam" id="3.90.180.10:FF:000016">
    <property type="entry name" value="Quinone oxidoreductase"/>
    <property type="match status" value="1"/>
</dbReference>
<keyword evidence="3" id="KW-0963">Cytoplasm</keyword>
<evidence type="ECO:0000259" key="7">
    <source>
        <dbReference type="SMART" id="SM00829"/>
    </source>
</evidence>
<dbReference type="AlphaFoldDB" id="A0A915IZX5"/>
<dbReference type="Proteomes" id="UP000887565">
    <property type="component" value="Unplaced"/>
</dbReference>
<dbReference type="GO" id="GO:0070402">
    <property type="term" value="F:NADPH binding"/>
    <property type="evidence" value="ECO:0007669"/>
    <property type="project" value="TreeGrafter"/>
</dbReference>
<dbReference type="OMA" id="KGMTAHY"/>
<dbReference type="InterPro" id="IPR013154">
    <property type="entry name" value="ADH-like_N"/>
</dbReference>
<comment type="similarity">
    <text evidence="2">Belongs to the zinc-containing alcohol dehydrogenase family. Quinone oxidoreductase subfamily.</text>
</comment>
<evidence type="ECO:0000313" key="9">
    <source>
        <dbReference type="WBParaSite" id="nRc.2.0.1.t19389-RA"/>
    </source>
</evidence>
<dbReference type="SUPFAM" id="SSF51735">
    <property type="entry name" value="NAD(P)-binding Rossmann-fold domains"/>
    <property type="match status" value="1"/>
</dbReference>
<dbReference type="SUPFAM" id="SSF50129">
    <property type="entry name" value="GroES-like"/>
    <property type="match status" value="1"/>
</dbReference>
<dbReference type="Gene3D" id="3.40.50.720">
    <property type="entry name" value="NAD(P)-binding Rossmann-like Domain"/>
    <property type="match status" value="1"/>
</dbReference>
<evidence type="ECO:0000256" key="2">
    <source>
        <dbReference type="ARBA" id="ARBA00010371"/>
    </source>
</evidence>
<dbReference type="InterPro" id="IPR036291">
    <property type="entry name" value="NAD(P)-bd_dom_sf"/>
</dbReference>
<dbReference type="InterPro" id="IPR013149">
    <property type="entry name" value="ADH-like_C"/>
</dbReference>
<dbReference type="WBParaSite" id="nRc.2.0.1.t19389-RA">
    <property type="protein sequence ID" value="nRc.2.0.1.t19389-RA"/>
    <property type="gene ID" value="nRc.2.0.1.g19389"/>
</dbReference>
<dbReference type="InterPro" id="IPR051603">
    <property type="entry name" value="Zinc-ADH_QOR/CCCR"/>
</dbReference>
<feature type="domain" description="Enoyl reductase (ER)" evidence="7">
    <location>
        <begin position="73"/>
        <end position="384"/>
    </location>
</feature>
<dbReference type="SMART" id="SM00829">
    <property type="entry name" value="PKS_ER"/>
    <property type="match status" value="1"/>
</dbReference>
<dbReference type="InterPro" id="IPR011032">
    <property type="entry name" value="GroES-like_sf"/>
</dbReference>
<comment type="subcellular location">
    <subcellularLocation>
        <location evidence="1">Cytoplasm</location>
    </subcellularLocation>
</comment>
<sequence length="387" mass="42910">MQILAKFGVHKWRRAFLVALPKSNFASTVKPTTIPDLFYYSTLQEDRNIIVRNRHSSSEIRRMQAIRVHEFGGEDKLRFEDDVILPKLEDDKILIRIHAAGVNPVDTYIRQGTYTRVPKLPYIPGSDGAGIVEQIGDNIKNFSVGDRVYFSRNAYGSYAQFTLTDEQSCWPLPERLSFEQGAAIGVPYFTAFRALFQKAQAKRGQSVLVHGASGAVGLAACQLAKSHGLTVFGTAGTEEGMNIVKSEGLADKVFNHKEKNYHEKIIKQSVNEEGVDIILEMLANANLGHDLPLLKSNGVVVVVGSRGHVQINPRDLMTKETRIVGTSLFKSTPEEWKENTKAILDGLNSKKLEPVVGQIYALKDAAKAHHDIIHKPGAKGKLVLKIE</sequence>
<evidence type="ECO:0000256" key="3">
    <source>
        <dbReference type="ARBA" id="ARBA00022490"/>
    </source>
</evidence>
<dbReference type="PANTHER" id="PTHR44154">
    <property type="entry name" value="QUINONE OXIDOREDUCTASE"/>
    <property type="match status" value="1"/>
</dbReference>